<comment type="caution">
    <text evidence="2">The sequence shown here is derived from an EMBL/GenBank/DDBJ whole genome shotgun (WGS) entry which is preliminary data.</text>
</comment>
<protein>
    <submittedName>
        <fullName evidence="2">Uncharacterized protein</fullName>
    </submittedName>
</protein>
<evidence type="ECO:0000313" key="3">
    <source>
        <dbReference type="Proteomes" id="UP000663866"/>
    </source>
</evidence>
<organism evidence="2 3">
    <name type="scientific">Rotaria magnacalcarata</name>
    <dbReference type="NCBI Taxonomy" id="392030"/>
    <lineage>
        <taxon>Eukaryota</taxon>
        <taxon>Metazoa</taxon>
        <taxon>Spiralia</taxon>
        <taxon>Gnathifera</taxon>
        <taxon>Rotifera</taxon>
        <taxon>Eurotatoria</taxon>
        <taxon>Bdelloidea</taxon>
        <taxon>Philodinida</taxon>
        <taxon>Philodinidae</taxon>
        <taxon>Rotaria</taxon>
    </lineage>
</organism>
<feature type="region of interest" description="Disordered" evidence="1">
    <location>
        <begin position="88"/>
        <end position="107"/>
    </location>
</feature>
<dbReference type="AlphaFoldDB" id="A0A821A126"/>
<reference evidence="2" key="1">
    <citation type="submission" date="2021-02" db="EMBL/GenBank/DDBJ databases">
        <authorList>
            <person name="Nowell W R."/>
        </authorList>
    </citation>
    <scope>NUCLEOTIDE SEQUENCE</scope>
</reference>
<proteinExistence type="predicted"/>
<evidence type="ECO:0000256" key="1">
    <source>
        <dbReference type="SAM" id="MobiDB-lite"/>
    </source>
</evidence>
<dbReference type="EMBL" id="CAJOBG010064611">
    <property type="protein sequence ID" value="CAF4567676.1"/>
    <property type="molecule type" value="Genomic_DNA"/>
</dbReference>
<accession>A0A821A126</accession>
<dbReference type="Proteomes" id="UP000663866">
    <property type="component" value="Unassembled WGS sequence"/>
</dbReference>
<feature type="non-terminal residue" evidence="2">
    <location>
        <position position="1"/>
    </location>
</feature>
<keyword evidence="3" id="KW-1185">Reference proteome</keyword>
<gene>
    <name evidence="2" type="ORF">OVN521_LOCUS43915</name>
</gene>
<sequence>MVQYRMALGRKHYFVPTSSQVIDQENINSQDVQGYNTNATRNNNVISPLRSSNNLLKSLASFHLSNSPVFSEVHDLNDCRQLGDSNFIHQETSTNAPENLEHNHYSF</sequence>
<evidence type="ECO:0000313" key="2">
    <source>
        <dbReference type="EMBL" id="CAF4567676.1"/>
    </source>
</evidence>
<name>A0A821A126_9BILA</name>
<feature type="compositionally biased region" description="Polar residues" evidence="1">
    <location>
        <begin position="88"/>
        <end position="97"/>
    </location>
</feature>